<name>A0A2T2NKW5_CORCC</name>
<feature type="region of interest" description="Disordered" evidence="1">
    <location>
        <begin position="156"/>
        <end position="178"/>
    </location>
</feature>
<proteinExistence type="predicted"/>
<feature type="compositionally biased region" description="Polar residues" evidence="1">
    <location>
        <begin position="1"/>
        <end position="10"/>
    </location>
</feature>
<feature type="region of interest" description="Disordered" evidence="1">
    <location>
        <begin position="52"/>
        <end position="73"/>
    </location>
</feature>
<feature type="compositionally biased region" description="Low complexity" evidence="1">
    <location>
        <begin position="156"/>
        <end position="171"/>
    </location>
</feature>
<evidence type="ECO:0000313" key="3">
    <source>
        <dbReference type="Proteomes" id="UP000240883"/>
    </source>
</evidence>
<dbReference type="EMBL" id="KZ678136">
    <property type="protein sequence ID" value="PSN66030.1"/>
    <property type="molecule type" value="Genomic_DNA"/>
</dbReference>
<feature type="region of interest" description="Disordered" evidence="1">
    <location>
        <begin position="1"/>
        <end position="26"/>
    </location>
</feature>
<protein>
    <submittedName>
        <fullName evidence="2">Uncharacterized protein</fullName>
    </submittedName>
</protein>
<gene>
    <name evidence="2" type="ORF">BS50DRAFT_404471</name>
</gene>
<accession>A0A2T2NKW5</accession>
<feature type="compositionally biased region" description="Polar residues" evidence="1">
    <location>
        <begin position="61"/>
        <end position="73"/>
    </location>
</feature>
<sequence>MHGTSTQSHPSEPAHGRSDAPCPQRTTTTTTITITTWHASEARKMWSRATLQPAHHAGTRTVPSTQDQAKHQQGPSLFSSSLFFSLLSSFAHIFSVTVTLDPLAKEMKKKGRQARLSNAVVGFRAGVRARIARLETHGIVELRVVPERMADLTRAAGAARPCRGGDAASLTPLPPPPPSLRLRKQGGRVPLSGPRSALKVLHDGVRLRDMVPACRRLWPLEDVIDQVFPFGSPSYPTTRRRSHVAMSTLRWLANKLS</sequence>
<dbReference type="AlphaFoldDB" id="A0A2T2NKW5"/>
<evidence type="ECO:0000256" key="1">
    <source>
        <dbReference type="SAM" id="MobiDB-lite"/>
    </source>
</evidence>
<dbReference type="Proteomes" id="UP000240883">
    <property type="component" value="Unassembled WGS sequence"/>
</dbReference>
<keyword evidence="3" id="KW-1185">Reference proteome</keyword>
<evidence type="ECO:0000313" key="2">
    <source>
        <dbReference type="EMBL" id="PSN66030.1"/>
    </source>
</evidence>
<organism evidence="2 3">
    <name type="scientific">Corynespora cassiicola Philippines</name>
    <dbReference type="NCBI Taxonomy" id="1448308"/>
    <lineage>
        <taxon>Eukaryota</taxon>
        <taxon>Fungi</taxon>
        <taxon>Dikarya</taxon>
        <taxon>Ascomycota</taxon>
        <taxon>Pezizomycotina</taxon>
        <taxon>Dothideomycetes</taxon>
        <taxon>Pleosporomycetidae</taxon>
        <taxon>Pleosporales</taxon>
        <taxon>Corynesporascaceae</taxon>
        <taxon>Corynespora</taxon>
    </lineage>
</organism>
<reference evidence="2 3" key="1">
    <citation type="journal article" date="2018" name="Front. Microbiol.">
        <title>Genome-Wide Analysis of Corynespora cassiicola Leaf Fall Disease Putative Effectors.</title>
        <authorList>
            <person name="Lopez D."/>
            <person name="Ribeiro S."/>
            <person name="Label P."/>
            <person name="Fumanal B."/>
            <person name="Venisse J.S."/>
            <person name="Kohler A."/>
            <person name="de Oliveira R.R."/>
            <person name="Labutti K."/>
            <person name="Lipzen A."/>
            <person name="Lail K."/>
            <person name="Bauer D."/>
            <person name="Ohm R.A."/>
            <person name="Barry K.W."/>
            <person name="Spatafora J."/>
            <person name="Grigoriev I.V."/>
            <person name="Martin F.M."/>
            <person name="Pujade-Renaud V."/>
        </authorList>
    </citation>
    <scope>NUCLEOTIDE SEQUENCE [LARGE SCALE GENOMIC DNA]</scope>
    <source>
        <strain evidence="2 3">Philippines</strain>
    </source>
</reference>